<evidence type="ECO:0000313" key="3">
    <source>
        <dbReference type="Proteomes" id="UP000449710"/>
    </source>
</evidence>
<dbReference type="InterPro" id="IPR036594">
    <property type="entry name" value="Meth_synthase_dom"/>
</dbReference>
<gene>
    <name evidence="2" type="ORF">ISALK_04625</name>
</gene>
<dbReference type="InterPro" id="IPR006158">
    <property type="entry name" value="Cobalamin-bd"/>
</dbReference>
<dbReference type="PROSITE" id="PS51332">
    <property type="entry name" value="B12_BINDING"/>
    <property type="match status" value="1"/>
</dbReference>
<comment type="caution">
    <text evidence="2">The sequence shown here is derived from an EMBL/GenBank/DDBJ whole genome shotgun (WGS) entry which is preliminary data.</text>
</comment>
<dbReference type="Pfam" id="PF02607">
    <property type="entry name" value="B12-binding_2"/>
    <property type="match status" value="1"/>
</dbReference>
<sequence length="357" mass="42012">MSLLMNYADERFVEIAQKVFTEQFKRDPQLEDEMDERRKKLMYDDVVYNISYLMTAVYFKDQKIFEGYAIWIYELLCNLMKDLDRDRIMTQMNDHYRILSEILNQEGEALLSEEEQETATAYLNLAIEVTEKAETKIRYSTQFKEGAHYEIRKMYLEALMRNETREAHRVIIEAREEGVPLVEIYDTILGKTMHEVGELWHRHVITVDKEHYMTAVTQAVMASFYSEIFSQPRKNKRMVSCAVGSELHELGIRMLSDLFEEKGWDTYYLGAALPEESILHAIGEHEPQLLALSVTMPLHLPVCERIVARIKETYPKVKIAVGGHAFINTNELWKRWGIDYYSTTGRELIDWAEEEFQ</sequence>
<dbReference type="SUPFAM" id="SSF52242">
    <property type="entry name" value="Cobalamin (vitamin B12)-binding domain"/>
    <property type="match status" value="1"/>
</dbReference>
<protein>
    <submittedName>
        <fullName evidence="2">Cobalamin-binding protein</fullName>
    </submittedName>
</protein>
<name>A0AA44BDD0_9CLOT</name>
<dbReference type="EMBL" id="SUMG01000004">
    <property type="protein sequence ID" value="NBG87778.1"/>
    <property type="molecule type" value="Genomic_DNA"/>
</dbReference>
<feature type="domain" description="B12-binding" evidence="1">
    <location>
        <begin position="235"/>
        <end position="357"/>
    </location>
</feature>
<dbReference type="Pfam" id="PF02310">
    <property type="entry name" value="B12-binding"/>
    <property type="match status" value="1"/>
</dbReference>
<evidence type="ECO:0000259" key="1">
    <source>
        <dbReference type="PROSITE" id="PS51332"/>
    </source>
</evidence>
<dbReference type="Gene3D" id="1.10.1240.10">
    <property type="entry name" value="Methionine synthase domain"/>
    <property type="match status" value="1"/>
</dbReference>
<dbReference type="Proteomes" id="UP000449710">
    <property type="component" value="Unassembled WGS sequence"/>
</dbReference>
<organism evidence="2 3">
    <name type="scientific">Isachenkonia alkalipeptolytica</name>
    <dbReference type="NCBI Taxonomy" id="2565777"/>
    <lineage>
        <taxon>Bacteria</taxon>
        <taxon>Bacillati</taxon>
        <taxon>Bacillota</taxon>
        <taxon>Clostridia</taxon>
        <taxon>Eubacteriales</taxon>
        <taxon>Clostridiaceae</taxon>
        <taxon>Isachenkonia</taxon>
    </lineage>
</organism>
<dbReference type="RefSeq" id="WP_160719597.1">
    <property type="nucleotide sequence ID" value="NZ_SUMG01000004.1"/>
</dbReference>
<dbReference type="InterPro" id="IPR003759">
    <property type="entry name" value="Cbl-bd_cap"/>
</dbReference>
<dbReference type="GO" id="GO:0046872">
    <property type="term" value="F:metal ion binding"/>
    <property type="evidence" value="ECO:0007669"/>
    <property type="project" value="InterPro"/>
</dbReference>
<proteinExistence type="predicted"/>
<reference evidence="2 3" key="1">
    <citation type="submission" date="2019-04" db="EMBL/GenBank/DDBJ databases">
        <title>Isachenkonia alkalipeptolytica gen. nov. sp. nov. a new anaerobic, alkiliphilic organothrophic bacterium capable to reduce synthesized ferrihydrite isolated from a soda lake.</title>
        <authorList>
            <person name="Toshchakov S.V."/>
            <person name="Zavarzina D.G."/>
            <person name="Zhilina T.N."/>
            <person name="Kostrikina N.A."/>
            <person name="Kublanov I.V."/>
        </authorList>
    </citation>
    <scope>NUCLEOTIDE SEQUENCE [LARGE SCALE GENOMIC DNA]</scope>
    <source>
        <strain evidence="2 3">Z-1701</strain>
    </source>
</reference>
<keyword evidence="3" id="KW-1185">Reference proteome</keyword>
<dbReference type="AlphaFoldDB" id="A0AA44BDD0"/>
<evidence type="ECO:0000313" key="2">
    <source>
        <dbReference type="EMBL" id="NBG87778.1"/>
    </source>
</evidence>
<dbReference type="Gene3D" id="3.40.50.280">
    <property type="entry name" value="Cobalamin-binding domain"/>
    <property type="match status" value="1"/>
</dbReference>
<accession>A0AA44BDD0</accession>
<dbReference type="InterPro" id="IPR036724">
    <property type="entry name" value="Cobalamin-bd_sf"/>
</dbReference>
<dbReference type="CDD" id="cd02065">
    <property type="entry name" value="B12-binding_like"/>
    <property type="match status" value="1"/>
</dbReference>
<dbReference type="GO" id="GO:0031419">
    <property type="term" value="F:cobalamin binding"/>
    <property type="evidence" value="ECO:0007669"/>
    <property type="project" value="InterPro"/>
</dbReference>